<evidence type="ECO:0000313" key="2">
    <source>
        <dbReference type="EMBL" id="ODQ71798.1"/>
    </source>
</evidence>
<reference evidence="2 3" key="1">
    <citation type="journal article" date="2016" name="Proc. Natl. Acad. Sci. U.S.A.">
        <title>Comparative genomics of biotechnologically important yeasts.</title>
        <authorList>
            <person name="Riley R."/>
            <person name="Haridas S."/>
            <person name="Wolfe K.H."/>
            <person name="Lopes M.R."/>
            <person name="Hittinger C.T."/>
            <person name="Goeker M."/>
            <person name="Salamov A.A."/>
            <person name="Wisecaver J.H."/>
            <person name="Long T.M."/>
            <person name="Calvey C.H."/>
            <person name="Aerts A.L."/>
            <person name="Barry K.W."/>
            <person name="Choi C."/>
            <person name="Clum A."/>
            <person name="Coughlan A.Y."/>
            <person name="Deshpande S."/>
            <person name="Douglass A.P."/>
            <person name="Hanson S.J."/>
            <person name="Klenk H.-P."/>
            <person name="LaButti K.M."/>
            <person name="Lapidus A."/>
            <person name="Lindquist E.A."/>
            <person name="Lipzen A.M."/>
            <person name="Meier-Kolthoff J.P."/>
            <person name="Ohm R.A."/>
            <person name="Otillar R.P."/>
            <person name="Pangilinan J.L."/>
            <person name="Peng Y."/>
            <person name="Rokas A."/>
            <person name="Rosa C.A."/>
            <person name="Scheuner C."/>
            <person name="Sibirny A.A."/>
            <person name="Slot J.C."/>
            <person name="Stielow J.B."/>
            <person name="Sun H."/>
            <person name="Kurtzman C.P."/>
            <person name="Blackwell M."/>
            <person name="Grigoriev I.V."/>
            <person name="Jeffries T.W."/>
        </authorList>
    </citation>
    <scope>NUCLEOTIDE SEQUENCE [LARGE SCALE GENOMIC DNA]</scope>
    <source>
        <strain evidence="2 3">NRRL Y-11557</strain>
    </source>
</reference>
<feature type="region of interest" description="Disordered" evidence="1">
    <location>
        <begin position="25"/>
        <end position="60"/>
    </location>
</feature>
<organism evidence="2 3">
    <name type="scientific">Lipomyces starkeyi NRRL Y-11557</name>
    <dbReference type="NCBI Taxonomy" id="675824"/>
    <lineage>
        <taxon>Eukaryota</taxon>
        <taxon>Fungi</taxon>
        <taxon>Dikarya</taxon>
        <taxon>Ascomycota</taxon>
        <taxon>Saccharomycotina</taxon>
        <taxon>Lipomycetes</taxon>
        <taxon>Lipomycetales</taxon>
        <taxon>Lipomycetaceae</taxon>
        <taxon>Lipomyces</taxon>
    </lineage>
</organism>
<dbReference type="STRING" id="675824.A0A1E3Q2K6"/>
<accession>A0A1E3Q2K6</accession>
<evidence type="ECO:0000256" key="1">
    <source>
        <dbReference type="SAM" id="MobiDB-lite"/>
    </source>
</evidence>
<dbReference type="EMBL" id="KV454297">
    <property type="protein sequence ID" value="ODQ71798.1"/>
    <property type="molecule type" value="Genomic_DNA"/>
</dbReference>
<dbReference type="AlphaFoldDB" id="A0A1E3Q2K6"/>
<evidence type="ECO:0008006" key="4">
    <source>
        <dbReference type="Google" id="ProtNLM"/>
    </source>
</evidence>
<name>A0A1E3Q2K6_LIPST</name>
<keyword evidence="3" id="KW-1185">Reference proteome</keyword>
<protein>
    <recommendedName>
        <fullName evidence="4">BED-type domain-containing protein</fullName>
    </recommendedName>
</protein>
<proteinExistence type="predicted"/>
<sequence length="155" mass="17868">MVVPPFRLIAQIDLTSLSRNMAVTMKQRRKNPLASTSQYRESTEDGPYYTSSLCESEPSGKRTQNQVLWAQFTVSLHPGKMWWPKRGKGPVEDRQIQCNLYNWKTTNSSRATSTSNMIAHLAKHGIFPNDYHSDREVAQTRRKRTITEHASWSKI</sequence>
<evidence type="ECO:0000313" key="3">
    <source>
        <dbReference type="Proteomes" id="UP000094385"/>
    </source>
</evidence>
<dbReference type="Proteomes" id="UP000094385">
    <property type="component" value="Unassembled WGS sequence"/>
</dbReference>
<gene>
    <name evidence="2" type="ORF">LIPSTDRAFT_331818</name>
</gene>